<gene>
    <name evidence="2" type="ORF">METZ01_LOCUS223420</name>
</gene>
<evidence type="ECO:0000313" key="2">
    <source>
        <dbReference type="EMBL" id="SVB70566.1"/>
    </source>
</evidence>
<organism evidence="2">
    <name type="scientific">marine metagenome</name>
    <dbReference type="NCBI Taxonomy" id="408172"/>
    <lineage>
        <taxon>unclassified sequences</taxon>
        <taxon>metagenomes</taxon>
        <taxon>ecological metagenomes</taxon>
    </lineage>
</organism>
<feature type="domain" description="PD-(D/E)XK endonuclease-like" evidence="1">
    <location>
        <begin position="17"/>
        <end position="170"/>
    </location>
</feature>
<name>A0A382G5L5_9ZZZZ</name>
<dbReference type="InterPro" id="IPR011604">
    <property type="entry name" value="PDDEXK-like_dom_sf"/>
</dbReference>
<protein>
    <recommendedName>
        <fullName evidence="1">PD-(D/E)XK endonuclease-like domain-containing protein</fullName>
    </recommendedName>
</protein>
<proteinExistence type="predicted"/>
<dbReference type="EMBL" id="UINC01053711">
    <property type="protein sequence ID" value="SVB70566.1"/>
    <property type="molecule type" value="Genomic_DNA"/>
</dbReference>
<dbReference type="AlphaFoldDB" id="A0A382G5L5"/>
<dbReference type="InterPro" id="IPR038726">
    <property type="entry name" value="PDDEXK_AddAB-type"/>
</dbReference>
<dbReference type="Pfam" id="PF12705">
    <property type="entry name" value="PDDEXK_1"/>
    <property type="match status" value="1"/>
</dbReference>
<feature type="non-terminal residue" evidence="2">
    <location>
        <position position="1"/>
    </location>
</feature>
<evidence type="ECO:0000259" key="1">
    <source>
        <dbReference type="Pfam" id="PF12705"/>
    </source>
</evidence>
<sequence length="215" mass="24274">ERYGRTLPLPVQVQSQIAERRLYAAAVAQAEEHAKGWRIESTEYKFEHKLESIEIRGCIDRVERHEATGALRVLDYKSSTKANPPFTSHTATCNDETPDYMVFDVTINGRAKERRWVDLQLPLYAWALEHEADSNLQLGYFNLPALGADTGVQLLEPYTPELQQHAMDCALAIVAKVKAQEFWPPAGKPKYDDFKSILFDQPEATAEPPQMEGAA</sequence>
<dbReference type="Gene3D" id="3.90.320.10">
    <property type="match status" value="1"/>
</dbReference>
<accession>A0A382G5L5</accession>
<reference evidence="2" key="1">
    <citation type="submission" date="2018-05" db="EMBL/GenBank/DDBJ databases">
        <authorList>
            <person name="Lanie J.A."/>
            <person name="Ng W.-L."/>
            <person name="Kazmierczak K.M."/>
            <person name="Andrzejewski T.M."/>
            <person name="Davidsen T.M."/>
            <person name="Wayne K.J."/>
            <person name="Tettelin H."/>
            <person name="Glass J.I."/>
            <person name="Rusch D."/>
            <person name="Podicherti R."/>
            <person name="Tsui H.-C.T."/>
            <person name="Winkler M.E."/>
        </authorList>
    </citation>
    <scope>NUCLEOTIDE SEQUENCE</scope>
</reference>